<protein>
    <recommendedName>
        <fullName evidence="8">Cytidyltransferase-like domain-containing protein</fullName>
    </recommendedName>
</protein>
<name>X1BJC3_9ZZZZ</name>
<dbReference type="GO" id="GO:0070566">
    <property type="term" value="F:adenylyltransferase activity"/>
    <property type="evidence" value="ECO:0007669"/>
    <property type="project" value="UniProtKB-ARBA"/>
</dbReference>
<keyword evidence="2" id="KW-0662">Pyridine nucleotide biosynthesis</keyword>
<dbReference type="GO" id="GO:0009435">
    <property type="term" value="P:NAD+ biosynthetic process"/>
    <property type="evidence" value="ECO:0007669"/>
    <property type="project" value="UniProtKB-UniPathway"/>
</dbReference>
<evidence type="ECO:0000256" key="7">
    <source>
        <dbReference type="ARBA" id="ARBA00023027"/>
    </source>
</evidence>
<keyword evidence="6" id="KW-0067">ATP-binding</keyword>
<reference evidence="9" key="1">
    <citation type="journal article" date="2014" name="Front. Microbiol.">
        <title>High frequency of phylogenetically diverse reductive dehalogenase-homologous genes in deep subseafloor sedimentary metagenomes.</title>
        <authorList>
            <person name="Kawai M."/>
            <person name="Futagami T."/>
            <person name="Toyoda A."/>
            <person name="Takaki Y."/>
            <person name="Nishi S."/>
            <person name="Hori S."/>
            <person name="Arai W."/>
            <person name="Tsubouchi T."/>
            <person name="Morono Y."/>
            <person name="Uchiyama I."/>
            <person name="Ito T."/>
            <person name="Fujiyama A."/>
            <person name="Inagaki F."/>
            <person name="Takami H."/>
        </authorList>
    </citation>
    <scope>NUCLEOTIDE SEQUENCE</scope>
    <source>
        <strain evidence="9">Expedition CK06-06</strain>
    </source>
</reference>
<proteinExistence type="predicted"/>
<gene>
    <name evidence="9" type="ORF">S01H4_15927</name>
</gene>
<dbReference type="AlphaFoldDB" id="X1BJC3"/>
<dbReference type="InterPro" id="IPR004821">
    <property type="entry name" value="Cyt_trans-like"/>
</dbReference>
<organism evidence="9">
    <name type="scientific">marine sediment metagenome</name>
    <dbReference type="NCBI Taxonomy" id="412755"/>
    <lineage>
        <taxon>unclassified sequences</taxon>
        <taxon>metagenomes</taxon>
        <taxon>ecological metagenomes</taxon>
    </lineage>
</organism>
<keyword evidence="4" id="KW-0548">Nucleotidyltransferase</keyword>
<dbReference type="EMBL" id="BART01006977">
    <property type="protein sequence ID" value="GAG72171.1"/>
    <property type="molecule type" value="Genomic_DNA"/>
</dbReference>
<dbReference type="NCBIfam" id="TIGR00482">
    <property type="entry name" value="nicotinate (nicotinamide) nucleotide adenylyltransferase"/>
    <property type="match status" value="1"/>
</dbReference>
<dbReference type="NCBIfam" id="NF000840">
    <property type="entry name" value="PRK00071.1-3"/>
    <property type="match status" value="1"/>
</dbReference>
<keyword evidence="3" id="KW-0808">Transferase</keyword>
<dbReference type="SUPFAM" id="SSF52374">
    <property type="entry name" value="Nucleotidylyl transferase"/>
    <property type="match status" value="1"/>
</dbReference>
<dbReference type="InterPro" id="IPR014729">
    <property type="entry name" value="Rossmann-like_a/b/a_fold"/>
</dbReference>
<dbReference type="GO" id="GO:0005524">
    <property type="term" value="F:ATP binding"/>
    <property type="evidence" value="ECO:0007669"/>
    <property type="project" value="UniProtKB-KW"/>
</dbReference>
<evidence type="ECO:0000256" key="5">
    <source>
        <dbReference type="ARBA" id="ARBA00022741"/>
    </source>
</evidence>
<evidence type="ECO:0000256" key="4">
    <source>
        <dbReference type="ARBA" id="ARBA00022695"/>
    </source>
</evidence>
<keyword evidence="7" id="KW-0520">NAD</keyword>
<evidence type="ECO:0000259" key="8">
    <source>
        <dbReference type="Pfam" id="PF01467"/>
    </source>
</evidence>
<dbReference type="Gene3D" id="3.40.50.620">
    <property type="entry name" value="HUPs"/>
    <property type="match status" value="1"/>
</dbReference>
<keyword evidence="5" id="KW-0547">Nucleotide-binding</keyword>
<evidence type="ECO:0000256" key="3">
    <source>
        <dbReference type="ARBA" id="ARBA00022679"/>
    </source>
</evidence>
<comment type="pathway">
    <text evidence="1">Cofactor biosynthesis; NAD(+) biosynthesis.</text>
</comment>
<evidence type="ECO:0000256" key="6">
    <source>
        <dbReference type="ARBA" id="ARBA00022840"/>
    </source>
</evidence>
<dbReference type="InterPro" id="IPR005248">
    <property type="entry name" value="NadD/NMNAT"/>
</dbReference>
<dbReference type="PANTHER" id="PTHR39321">
    <property type="entry name" value="NICOTINATE-NUCLEOTIDE ADENYLYLTRANSFERASE-RELATED"/>
    <property type="match status" value="1"/>
</dbReference>
<dbReference type="UniPathway" id="UPA00253"/>
<feature type="domain" description="Cytidyltransferase-like" evidence="8">
    <location>
        <begin position="2"/>
        <end position="138"/>
    </location>
</feature>
<evidence type="ECO:0000313" key="9">
    <source>
        <dbReference type="EMBL" id="GAG72171.1"/>
    </source>
</evidence>
<dbReference type="Pfam" id="PF01467">
    <property type="entry name" value="CTP_transf_like"/>
    <property type="match status" value="1"/>
</dbReference>
<accession>X1BJC3</accession>
<evidence type="ECO:0000256" key="1">
    <source>
        <dbReference type="ARBA" id="ARBA00004790"/>
    </source>
</evidence>
<evidence type="ECO:0000256" key="2">
    <source>
        <dbReference type="ARBA" id="ARBA00022642"/>
    </source>
</evidence>
<dbReference type="CDD" id="cd02165">
    <property type="entry name" value="NMNAT"/>
    <property type="match status" value="1"/>
</dbReference>
<sequence length="164" mass="19377">MEEFNLDKIIFVLAANPPHKSKYSSYKPRYEMTALAIRGNKRFRISDIEKRISGKTYTIEVIKKLKKENKGELYLIIGNDQWQEIETWKNPAQLFNECKVIVVPRQNYKIKKTSRFHEKILIGHSPLVDISSTTVRKRIKKNLDVKYLVPDPVYKYIKTKGLYK</sequence>
<comment type="caution">
    <text evidence="9">The sequence shown here is derived from an EMBL/GenBank/DDBJ whole genome shotgun (WGS) entry which is preliminary data.</text>
</comment>
<dbReference type="PANTHER" id="PTHR39321:SF3">
    <property type="entry name" value="PHOSPHOPANTETHEINE ADENYLYLTRANSFERASE"/>
    <property type="match status" value="1"/>
</dbReference>